<keyword evidence="3" id="KW-0285">Flavoprotein</keyword>
<evidence type="ECO:0000313" key="7">
    <source>
        <dbReference type="EMBL" id="MBB2176151.1"/>
    </source>
</evidence>
<dbReference type="Gene3D" id="3.50.50.60">
    <property type="entry name" value="FAD/NAD(P)-binding domain"/>
    <property type="match status" value="2"/>
</dbReference>
<dbReference type="Pfam" id="PF05199">
    <property type="entry name" value="GMC_oxred_C"/>
    <property type="match status" value="1"/>
</dbReference>
<evidence type="ECO:0000256" key="4">
    <source>
        <dbReference type="ARBA" id="ARBA00022827"/>
    </source>
</evidence>
<dbReference type="SUPFAM" id="SSF51905">
    <property type="entry name" value="FAD/NAD(P)-binding domain"/>
    <property type="match status" value="1"/>
</dbReference>
<comment type="similarity">
    <text evidence="2">Belongs to the GMC oxidoreductase family.</text>
</comment>
<protein>
    <submittedName>
        <fullName evidence="7">GMC family oxidoreductase</fullName>
    </submittedName>
</protein>
<sequence>MPVIELKNSSNDESVALMGCDLCIIGSGPAGSTIARELSNTGLSITLLESGNFVRSPEADILNEVENVGRPRIVDQWGVRNRIVGGTSHTWTGRCGPFDAIDLEKRSWVPASGWPFDIGQLSPYFDRSAPYLGLATGSGFSDDRFWHLAGRKRPRSRPDPAMLLPFFWQYSRDDTNPFEYMRVGRRLASRIGPNVTLVTGATVLRIDPVESGRAVRSVAFASPDGRERTLFTRNVVLCCGGIESARLLLSSNTVTPNGLGNDHDLVGRYLMDHPRGPIGAFDVSDSETLRKWIGIYKFRGNLFRSGLRLSPEVQKAEGLLNCSAWLGESVKPDDPWNALKRILRGKPQFPGDALAIAANAGLFVRGLKDYFIDRNGLPRKLDSLNLDCMCEQRPDPDSRVTLSERLDRFGRRLPRIDWRIHEDEPRTMRTMAEIVARQFVQMGLPALKLAPWVRDGAGFPPAFVDVAHPTGTTRMSDDRTKGVVDAQCRVHGVEGLYVAGSSVFPTAGHCNPTQMIVALALRLADHLKAGAEKTLTPGVQAGSAIEAA</sequence>
<dbReference type="GO" id="GO:0016614">
    <property type="term" value="F:oxidoreductase activity, acting on CH-OH group of donors"/>
    <property type="evidence" value="ECO:0007669"/>
    <property type="project" value="InterPro"/>
</dbReference>
<dbReference type="InterPro" id="IPR036188">
    <property type="entry name" value="FAD/NAD-bd_sf"/>
</dbReference>
<dbReference type="InterPro" id="IPR007867">
    <property type="entry name" value="GMC_OxRtase_C"/>
</dbReference>
<comment type="cofactor">
    <cofactor evidence="1">
        <name>FAD</name>
        <dbReference type="ChEBI" id="CHEBI:57692"/>
    </cofactor>
</comment>
<evidence type="ECO:0000256" key="5">
    <source>
        <dbReference type="ARBA" id="ARBA00023002"/>
    </source>
</evidence>
<keyword evidence="4" id="KW-0274">FAD</keyword>
<dbReference type="Proteomes" id="UP000561066">
    <property type="component" value="Unassembled WGS sequence"/>
</dbReference>
<dbReference type="RefSeq" id="WP_182943505.1">
    <property type="nucleotide sequence ID" value="NZ_JABEQH010000011.1"/>
</dbReference>
<comment type="caution">
    <text evidence="7">The sequence shown here is derived from an EMBL/GenBank/DDBJ whole genome shotgun (WGS) entry which is preliminary data.</text>
</comment>
<proteinExistence type="inferred from homology"/>
<evidence type="ECO:0000259" key="6">
    <source>
        <dbReference type="Pfam" id="PF05199"/>
    </source>
</evidence>
<accession>A0A7W4J7S0</accession>
<keyword evidence="8" id="KW-1185">Reference proteome</keyword>
<evidence type="ECO:0000256" key="3">
    <source>
        <dbReference type="ARBA" id="ARBA00022630"/>
    </source>
</evidence>
<name>A0A7W4J7S0_9PROT</name>
<evidence type="ECO:0000313" key="8">
    <source>
        <dbReference type="Proteomes" id="UP000561066"/>
    </source>
</evidence>
<dbReference type="Pfam" id="PF13450">
    <property type="entry name" value="NAD_binding_8"/>
    <property type="match status" value="1"/>
</dbReference>
<reference evidence="7 8" key="1">
    <citation type="submission" date="2020-04" db="EMBL/GenBank/DDBJ databases">
        <title>Description of novel Gluconacetobacter.</title>
        <authorList>
            <person name="Sombolestani A."/>
        </authorList>
    </citation>
    <scope>NUCLEOTIDE SEQUENCE [LARGE SCALE GENOMIC DNA]</scope>
    <source>
        <strain evidence="7 8">LMG 21312</strain>
    </source>
</reference>
<dbReference type="EMBL" id="JABEQH010000011">
    <property type="protein sequence ID" value="MBB2176151.1"/>
    <property type="molecule type" value="Genomic_DNA"/>
</dbReference>
<dbReference type="AlphaFoldDB" id="A0A7W4J7S0"/>
<keyword evidence="5" id="KW-0560">Oxidoreductase</keyword>
<gene>
    <name evidence="7" type="ORF">HLH21_09435</name>
</gene>
<organism evidence="7 8">
    <name type="scientific">Gluconacetobacter johannae</name>
    <dbReference type="NCBI Taxonomy" id="112140"/>
    <lineage>
        <taxon>Bacteria</taxon>
        <taxon>Pseudomonadati</taxon>
        <taxon>Pseudomonadota</taxon>
        <taxon>Alphaproteobacteria</taxon>
        <taxon>Acetobacterales</taxon>
        <taxon>Acetobacteraceae</taxon>
        <taxon>Gluconacetobacter</taxon>
    </lineage>
</organism>
<dbReference type="InterPro" id="IPR051473">
    <property type="entry name" value="P2Ox-like"/>
</dbReference>
<dbReference type="PANTHER" id="PTHR42784">
    <property type="entry name" value="PYRANOSE 2-OXIDASE"/>
    <property type="match status" value="1"/>
</dbReference>
<dbReference type="PANTHER" id="PTHR42784:SF1">
    <property type="entry name" value="PYRANOSE 2-OXIDASE"/>
    <property type="match status" value="1"/>
</dbReference>
<evidence type="ECO:0000256" key="1">
    <source>
        <dbReference type="ARBA" id="ARBA00001974"/>
    </source>
</evidence>
<feature type="domain" description="Glucose-methanol-choline oxidoreductase C-terminal" evidence="6">
    <location>
        <begin position="394"/>
        <end position="520"/>
    </location>
</feature>
<evidence type="ECO:0000256" key="2">
    <source>
        <dbReference type="ARBA" id="ARBA00010790"/>
    </source>
</evidence>